<comment type="caution">
    <text evidence="2">The sequence shown here is derived from an EMBL/GenBank/DDBJ whole genome shotgun (WGS) entry which is preliminary data.</text>
</comment>
<feature type="transmembrane region" description="Helical" evidence="1">
    <location>
        <begin position="80"/>
        <end position="98"/>
    </location>
</feature>
<feature type="transmembrane region" description="Helical" evidence="1">
    <location>
        <begin position="188"/>
        <end position="210"/>
    </location>
</feature>
<dbReference type="EMBL" id="JAQQWI010000003">
    <property type="protein sequence ID" value="KAK8037117.1"/>
    <property type="molecule type" value="Genomic_DNA"/>
</dbReference>
<name>A0ABR1SSD6_9PEZI</name>
<gene>
    <name evidence="2" type="ORF">PG991_001431</name>
</gene>
<organism evidence="2 3">
    <name type="scientific">Apiospora marii</name>
    <dbReference type="NCBI Taxonomy" id="335849"/>
    <lineage>
        <taxon>Eukaryota</taxon>
        <taxon>Fungi</taxon>
        <taxon>Dikarya</taxon>
        <taxon>Ascomycota</taxon>
        <taxon>Pezizomycotina</taxon>
        <taxon>Sordariomycetes</taxon>
        <taxon>Xylariomycetidae</taxon>
        <taxon>Amphisphaeriales</taxon>
        <taxon>Apiosporaceae</taxon>
        <taxon>Apiospora</taxon>
    </lineage>
</organism>
<protein>
    <submittedName>
        <fullName evidence="2">Uncharacterized protein</fullName>
    </submittedName>
</protein>
<reference evidence="2 3" key="1">
    <citation type="submission" date="2023-01" db="EMBL/GenBank/DDBJ databases">
        <title>Analysis of 21 Apiospora genomes using comparative genomics revels a genus with tremendous synthesis potential of carbohydrate active enzymes and secondary metabolites.</title>
        <authorList>
            <person name="Sorensen T."/>
        </authorList>
    </citation>
    <scope>NUCLEOTIDE SEQUENCE [LARGE SCALE GENOMIC DNA]</scope>
    <source>
        <strain evidence="2 3">CBS 20057</strain>
    </source>
</reference>
<feature type="transmembrane region" description="Helical" evidence="1">
    <location>
        <begin position="278"/>
        <end position="297"/>
    </location>
</feature>
<keyword evidence="1" id="KW-0812">Transmembrane</keyword>
<accession>A0ABR1SSD6</accession>
<dbReference type="Proteomes" id="UP001396898">
    <property type="component" value="Unassembled WGS sequence"/>
</dbReference>
<evidence type="ECO:0000256" key="1">
    <source>
        <dbReference type="SAM" id="Phobius"/>
    </source>
</evidence>
<feature type="transmembrane region" description="Helical" evidence="1">
    <location>
        <begin position="222"/>
        <end position="244"/>
    </location>
</feature>
<feature type="transmembrane region" description="Helical" evidence="1">
    <location>
        <begin position="304"/>
        <end position="325"/>
    </location>
</feature>
<proteinExistence type="predicted"/>
<keyword evidence="1" id="KW-1133">Transmembrane helix</keyword>
<keyword evidence="1" id="KW-0472">Membrane</keyword>
<feature type="transmembrane region" description="Helical" evidence="1">
    <location>
        <begin position="56"/>
        <end position="73"/>
    </location>
</feature>
<keyword evidence="3" id="KW-1185">Reference proteome</keyword>
<feature type="transmembrane region" description="Helical" evidence="1">
    <location>
        <begin position="158"/>
        <end position="176"/>
    </location>
</feature>
<sequence>MAPTSFSLSFMFLGTAGFVLLWGLMGINGTTGAMLNAAWTGKITGGPALKTRYTGIQSLDFALSILVAFFYGIMMEERPYLVILDIVGCVFVINMMTLVESRRPTASKWLRFPLGWQYLFNGFGLAVFLPLYSYIFAMNKSTTLPGRIPTPEAQSTPMTALWSLLLPIPLLVPPILATSPESVQNGLVLYFMTPLLFIIFHSTTCIFMSRGPSQCFKRPVQVSYQIVGIVSTGIHLGILAFAFFSANPDLSIAHLYYPDNRMVQQGQPDALMAGAYLFSQWDLIITNITALLLAISIDSGSSSVLIMIMVAAIGGPGAALALALIHQEDRLEKSRLRSD</sequence>
<evidence type="ECO:0000313" key="3">
    <source>
        <dbReference type="Proteomes" id="UP001396898"/>
    </source>
</evidence>
<feature type="transmembrane region" description="Helical" evidence="1">
    <location>
        <begin position="118"/>
        <end position="137"/>
    </location>
</feature>
<evidence type="ECO:0000313" key="2">
    <source>
        <dbReference type="EMBL" id="KAK8037117.1"/>
    </source>
</evidence>